<name>A0ABW7IRB5_9VIBR</name>
<evidence type="ECO:0000313" key="2">
    <source>
        <dbReference type="EMBL" id="MFH0263640.1"/>
    </source>
</evidence>
<gene>
    <name evidence="2" type="ORF">ACGRH2_24860</name>
</gene>
<comment type="caution">
    <text evidence="2">The sequence shown here is derived from an EMBL/GenBank/DDBJ whole genome shotgun (WGS) entry which is preliminary data.</text>
</comment>
<sequence length="545" mass="59104">MKNIKSLSLVLLAIISSAVSFSSWALNVTASVNKTKVSKDEVIQLKIVADQKLDRNKVDFSSLSKDFYLGRPNFSSSVNILNGTRTDSSIWTVAIAPQRIGKLTIPSFDVNGVATSPITLNVTIDEQTPTTKDMVEVRTQLSKSELYPKESAILDTRIIVKVDPRLLQNPNLTSPEALGLDIEAIGEPKQYQAVLDGMEVMIIDQSYRVTAIKSGSFTIKAPTLTGGVLYGNNRSGTTKILTLDTNSPTVDLKVDLIPEGYTGSWLPTSKLSLSQTWKLDDGKNVASKSVSITSGDSLTRTITLTATGLTSAQLPNISVSNPDAFRVYSEKPSFKSNDDGSVTMITKQVLIAQHGGDFTLPAVTINWWDSVNKKPAQTELEGLNVSVTANEMINAISPVSSPTPSLPDTTTIVKDSGSWPYIAGLFAALWVFSSAMWYRTSKANQNLLSDNSPMSSINNASIKENLIAAIKIRDPIATQTAYRSWKRTISLSEEDDALLRNEIAKMNSAIIGSNKDVIWDDKTALKLIEKAKVKQPKAGAALAQL</sequence>
<feature type="signal peptide" evidence="1">
    <location>
        <begin position="1"/>
        <end position="25"/>
    </location>
</feature>
<proteinExistence type="predicted"/>
<dbReference type="EMBL" id="JBIHSF010000011">
    <property type="protein sequence ID" value="MFH0263640.1"/>
    <property type="molecule type" value="Genomic_DNA"/>
</dbReference>
<dbReference type="PANTHER" id="PTHR40940:SF1">
    <property type="entry name" value="PROTEIN BATD"/>
    <property type="match status" value="1"/>
</dbReference>
<organism evidence="2 3">
    <name type="scientific">Vibrio barjaei</name>
    <dbReference type="NCBI Taxonomy" id="1676683"/>
    <lineage>
        <taxon>Bacteria</taxon>
        <taxon>Pseudomonadati</taxon>
        <taxon>Pseudomonadota</taxon>
        <taxon>Gammaproteobacteria</taxon>
        <taxon>Vibrionales</taxon>
        <taxon>Vibrionaceae</taxon>
        <taxon>Vibrio</taxon>
    </lineage>
</organism>
<evidence type="ECO:0000313" key="3">
    <source>
        <dbReference type="Proteomes" id="UP001607125"/>
    </source>
</evidence>
<dbReference type="InterPro" id="IPR025738">
    <property type="entry name" value="BatD"/>
</dbReference>
<dbReference type="PANTHER" id="PTHR40940">
    <property type="entry name" value="PROTEIN BATD-RELATED"/>
    <property type="match status" value="1"/>
</dbReference>
<accession>A0ABW7IRB5</accession>
<dbReference type="Proteomes" id="UP001607125">
    <property type="component" value="Unassembled WGS sequence"/>
</dbReference>
<reference evidence="2 3" key="1">
    <citation type="submission" date="2024-10" db="EMBL/GenBank/DDBJ databases">
        <authorList>
            <person name="Yibar A."/>
            <person name="Saticioglu I.B."/>
            <person name="Duman M."/>
            <person name="Ajmi N."/>
            <person name="Gurler F."/>
            <person name="Ay H."/>
            <person name="Onuk E."/>
            <person name="Guler S."/>
            <person name="Romalde J.L."/>
        </authorList>
    </citation>
    <scope>NUCLEOTIDE SEQUENCE [LARGE SCALE GENOMIC DNA]</scope>
    <source>
        <strain evidence="2 3">1-TCBS-B</strain>
    </source>
</reference>
<evidence type="ECO:0000256" key="1">
    <source>
        <dbReference type="SAM" id="SignalP"/>
    </source>
</evidence>
<keyword evidence="3" id="KW-1185">Reference proteome</keyword>
<dbReference type="RefSeq" id="WP_394630326.1">
    <property type="nucleotide sequence ID" value="NZ_JBIHSF010000011.1"/>
</dbReference>
<dbReference type="Pfam" id="PF13584">
    <property type="entry name" value="BatD"/>
    <property type="match status" value="1"/>
</dbReference>
<protein>
    <submittedName>
        <fullName evidence="2">BatD family protein</fullName>
    </submittedName>
</protein>
<keyword evidence="1" id="KW-0732">Signal</keyword>
<feature type="chain" id="PRO_5047345756" evidence="1">
    <location>
        <begin position="26"/>
        <end position="545"/>
    </location>
</feature>